<keyword evidence="10" id="KW-1185">Reference proteome</keyword>
<organism evidence="9 10">
    <name type="scientific">Gordonia sesuvii</name>
    <dbReference type="NCBI Taxonomy" id="3116777"/>
    <lineage>
        <taxon>Bacteria</taxon>
        <taxon>Bacillati</taxon>
        <taxon>Actinomycetota</taxon>
        <taxon>Actinomycetes</taxon>
        <taxon>Mycobacteriales</taxon>
        <taxon>Gordoniaceae</taxon>
        <taxon>Gordonia</taxon>
    </lineage>
</organism>
<evidence type="ECO:0000256" key="7">
    <source>
        <dbReference type="ARBA" id="ARBA00047400"/>
    </source>
</evidence>
<accession>A0ABU7MIR6</accession>
<evidence type="ECO:0000256" key="8">
    <source>
        <dbReference type="RuleBase" id="RU000363"/>
    </source>
</evidence>
<dbReference type="InterPro" id="IPR020904">
    <property type="entry name" value="Sc_DH/Rdtase_CS"/>
</dbReference>
<dbReference type="Gene3D" id="3.40.50.720">
    <property type="entry name" value="NAD(P)-binding Rossmann-like Domain"/>
    <property type="match status" value="1"/>
</dbReference>
<dbReference type="InterPro" id="IPR036291">
    <property type="entry name" value="NAD(P)-bd_dom_sf"/>
</dbReference>
<evidence type="ECO:0000256" key="4">
    <source>
        <dbReference type="ARBA" id="ARBA00023002"/>
    </source>
</evidence>
<keyword evidence="4" id="KW-0560">Oxidoreductase</keyword>
<dbReference type="NCBIfam" id="TIGR03971">
    <property type="entry name" value="SDR_subfam_1"/>
    <property type="match status" value="1"/>
</dbReference>
<dbReference type="PANTHER" id="PTHR42879:SF2">
    <property type="entry name" value="3-OXOACYL-[ACYL-CARRIER-PROTEIN] REDUCTASE FABG"/>
    <property type="match status" value="1"/>
</dbReference>
<evidence type="ECO:0000256" key="5">
    <source>
        <dbReference type="ARBA" id="ARBA00023027"/>
    </source>
</evidence>
<gene>
    <name evidence="9" type="ORF">VZC37_21865</name>
</gene>
<evidence type="ECO:0000256" key="2">
    <source>
        <dbReference type="ARBA" id="ARBA00006484"/>
    </source>
</evidence>
<dbReference type="InterPro" id="IPR050259">
    <property type="entry name" value="SDR"/>
</dbReference>
<dbReference type="PRINTS" id="PR00081">
    <property type="entry name" value="GDHRDH"/>
</dbReference>
<evidence type="ECO:0000256" key="1">
    <source>
        <dbReference type="ARBA" id="ARBA00004191"/>
    </source>
</evidence>
<dbReference type="EMBL" id="JAZDUF010000008">
    <property type="protein sequence ID" value="MEE3852999.1"/>
    <property type="molecule type" value="Genomic_DNA"/>
</dbReference>
<keyword evidence="3" id="KW-0964">Secreted</keyword>
<keyword evidence="3" id="KW-0134">Cell wall</keyword>
<dbReference type="RefSeq" id="WP_330435732.1">
    <property type="nucleotide sequence ID" value="NZ_JAZDUF010000008.1"/>
</dbReference>
<sequence length="278" mass="29197">MKPLEGQVALITGGARGQGRSHAVHLASLGADIALVDSLKAPSTTAYAAPDRADLEETIRLVEKEGRRAFARQVDVRDVPGLTGFVADVVAELGRVDILIANAGMLSTSEISAMSPEVWAEMIDINLTGVFNSFRAVLPHMIASEYGRIVAISSAAGHMGFAQLGHYTAAKWGVIGLAKATALEVAQKGITVNVITPTNVNTAMIRNPAVEEMFLPGVANPTEEQVREAFVHNPMGVPWVESIDISRAVAFLVSPDSKYITGETIGPLAGMAATNGAA</sequence>
<dbReference type="PANTHER" id="PTHR42879">
    <property type="entry name" value="3-OXOACYL-(ACYL-CARRIER-PROTEIN) REDUCTASE"/>
    <property type="match status" value="1"/>
</dbReference>
<dbReference type="SUPFAM" id="SSF51735">
    <property type="entry name" value="NAD(P)-binding Rossmann-fold domains"/>
    <property type="match status" value="1"/>
</dbReference>
<dbReference type="PRINTS" id="PR00080">
    <property type="entry name" value="SDRFAMILY"/>
</dbReference>
<evidence type="ECO:0000313" key="9">
    <source>
        <dbReference type="EMBL" id="MEE3852999.1"/>
    </source>
</evidence>
<name>A0ABU7MIR6_9ACTN</name>
<dbReference type="Proteomes" id="UP001347146">
    <property type="component" value="Unassembled WGS sequence"/>
</dbReference>
<dbReference type="InterPro" id="IPR002347">
    <property type="entry name" value="SDR_fam"/>
</dbReference>
<protein>
    <recommendedName>
        <fullName evidence="6">3-oxoacyl-[acyl-carrier-protein] reductase MabA</fullName>
    </recommendedName>
</protein>
<dbReference type="InterPro" id="IPR023985">
    <property type="entry name" value="SDR_subfam_1"/>
</dbReference>
<comment type="catalytic activity">
    <reaction evidence="7">
        <text>a (3R)-hydroxyacyl-[ACP] + NADP(+) = a 3-oxoacyl-[ACP] + NADPH + H(+)</text>
        <dbReference type="Rhea" id="RHEA:17397"/>
        <dbReference type="Rhea" id="RHEA-COMP:9916"/>
        <dbReference type="Rhea" id="RHEA-COMP:9945"/>
        <dbReference type="ChEBI" id="CHEBI:15378"/>
        <dbReference type="ChEBI" id="CHEBI:57783"/>
        <dbReference type="ChEBI" id="CHEBI:58349"/>
        <dbReference type="ChEBI" id="CHEBI:78776"/>
        <dbReference type="ChEBI" id="CHEBI:78827"/>
        <dbReference type="EC" id="1.1.1.100"/>
    </reaction>
    <physiologicalReaction direction="right-to-left" evidence="7">
        <dbReference type="Rhea" id="RHEA:17399"/>
    </physiologicalReaction>
</comment>
<dbReference type="CDD" id="cd05233">
    <property type="entry name" value="SDR_c"/>
    <property type="match status" value="1"/>
</dbReference>
<evidence type="ECO:0000256" key="3">
    <source>
        <dbReference type="ARBA" id="ARBA00022512"/>
    </source>
</evidence>
<evidence type="ECO:0000313" key="10">
    <source>
        <dbReference type="Proteomes" id="UP001347146"/>
    </source>
</evidence>
<keyword evidence="5" id="KW-0520">NAD</keyword>
<dbReference type="PROSITE" id="PS00061">
    <property type="entry name" value="ADH_SHORT"/>
    <property type="match status" value="1"/>
</dbReference>
<comment type="caution">
    <text evidence="9">The sequence shown here is derived from an EMBL/GenBank/DDBJ whole genome shotgun (WGS) entry which is preliminary data.</text>
</comment>
<reference evidence="9 10" key="1">
    <citation type="submission" date="2024-01" db="EMBL/GenBank/DDBJ databases">
        <title>Draft genome sequence of Gordonia sp. LSe1-13.</title>
        <authorList>
            <person name="Suphannarot A."/>
            <person name="Mingma R."/>
        </authorList>
    </citation>
    <scope>NUCLEOTIDE SEQUENCE [LARGE SCALE GENOMIC DNA]</scope>
    <source>
        <strain evidence="9 10">LSe1-13</strain>
    </source>
</reference>
<comment type="similarity">
    <text evidence="2 8">Belongs to the short-chain dehydrogenases/reductases (SDR) family.</text>
</comment>
<dbReference type="Pfam" id="PF00106">
    <property type="entry name" value="adh_short"/>
    <property type="match status" value="1"/>
</dbReference>
<evidence type="ECO:0000256" key="6">
    <source>
        <dbReference type="ARBA" id="ARBA00040781"/>
    </source>
</evidence>
<comment type="subcellular location">
    <subcellularLocation>
        <location evidence="1">Secreted</location>
        <location evidence="1">Cell wall</location>
    </subcellularLocation>
</comment>
<proteinExistence type="inferred from homology"/>